<dbReference type="PaxDb" id="67767-A0A0J7MVG0"/>
<dbReference type="PANTHER" id="PTHR11439">
    <property type="entry name" value="GAG-POL-RELATED RETROTRANSPOSON"/>
    <property type="match status" value="1"/>
</dbReference>
<dbReference type="OrthoDB" id="8188638at2759"/>
<reference evidence="2 3" key="1">
    <citation type="submission" date="2015-04" db="EMBL/GenBank/DDBJ databases">
        <title>Lasius niger genome sequencing.</title>
        <authorList>
            <person name="Konorov E.A."/>
            <person name="Nikitin M.A."/>
            <person name="Kirill M.V."/>
            <person name="Chang P."/>
        </authorList>
    </citation>
    <scope>NUCLEOTIDE SEQUENCE [LARGE SCALE GENOMIC DNA]</scope>
    <source>
        <tissue evidence="2">Whole</tissue>
    </source>
</reference>
<dbReference type="CDD" id="cd09272">
    <property type="entry name" value="RNase_HI_RT_Ty1"/>
    <property type="match status" value="1"/>
</dbReference>
<evidence type="ECO:0000259" key="1">
    <source>
        <dbReference type="Pfam" id="PF07727"/>
    </source>
</evidence>
<dbReference type="EMBL" id="LBMM01016343">
    <property type="protein sequence ID" value="KMQ84465.1"/>
    <property type="molecule type" value="Genomic_DNA"/>
</dbReference>
<evidence type="ECO:0000313" key="2">
    <source>
        <dbReference type="EMBL" id="KMQ84465.1"/>
    </source>
</evidence>
<dbReference type="STRING" id="67767.A0A0J7MVG0"/>
<feature type="domain" description="Reverse transcriptase Ty1/copia-type" evidence="1">
    <location>
        <begin position="2"/>
        <end position="76"/>
    </location>
</feature>
<keyword evidence="3" id="KW-1185">Reference proteome</keyword>
<dbReference type="InterPro" id="IPR013103">
    <property type="entry name" value="RVT_2"/>
</dbReference>
<comment type="caution">
    <text evidence="2">The sequence shown here is derived from an EMBL/GenBank/DDBJ whole genome shotgun (WGS) entry which is preliminary data.</text>
</comment>
<evidence type="ECO:0000313" key="3">
    <source>
        <dbReference type="Proteomes" id="UP000036403"/>
    </source>
</evidence>
<dbReference type="AlphaFoldDB" id="A0A0J7MVG0"/>
<protein>
    <submittedName>
        <fullName evidence="2">Dna polymerase theta</fullName>
    </submittedName>
</protein>
<sequence>MQYKRSVVVKECAQRRGFDYTETYAPVAHITTVRTLLSIVNHEGLFTRQLDVKNAFLHGRIEEGIYMKKPQGVREQNMICQRAYMERLLERFNMTECKPVKTPIEARVNSINEEGTECIVETNLYRELITCLMYLMLYTRPDISAATNYYSRYQNRGTESHWNGLKRILRYIKGTLDYGLFFPRKKCDEPLLAYVDADWANDSNRKSITGYLIQVYGATVTWVTRKQATIALSSMESEYVALATAANNIIWFKKLLSDLGINCDEPVTAFDQSCIHLLEDGSIVDLNT</sequence>
<dbReference type="Proteomes" id="UP000036403">
    <property type="component" value="Unassembled WGS sequence"/>
</dbReference>
<dbReference type="PANTHER" id="PTHR11439:SF483">
    <property type="entry name" value="PEPTIDE SYNTHASE GLIP-LIKE, PUTATIVE (AFU_ORTHOLOGUE AFUA_3G12920)-RELATED"/>
    <property type="match status" value="1"/>
</dbReference>
<dbReference type="Pfam" id="PF07727">
    <property type="entry name" value="RVT_2"/>
    <property type="match status" value="1"/>
</dbReference>
<organism evidence="2 3">
    <name type="scientific">Lasius niger</name>
    <name type="common">Black garden ant</name>
    <dbReference type="NCBI Taxonomy" id="67767"/>
    <lineage>
        <taxon>Eukaryota</taxon>
        <taxon>Metazoa</taxon>
        <taxon>Ecdysozoa</taxon>
        <taxon>Arthropoda</taxon>
        <taxon>Hexapoda</taxon>
        <taxon>Insecta</taxon>
        <taxon>Pterygota</taxon>
        <taxon>Neoptera</taxon>
        <taxon>Endopterygota</taxon>
        <taxon>Hymenoptera</taxon>
        <taxon>Apocrita</taxon>
        <taxon>Aculeata</taxon>
        <taxon>Formicoidea</taxon>
        <taxon>Formicidae</taxon>
        <taxon>Formicinae</taxon>
        <taxon>Lasius</taxon>
        <taxon>Lasius</taxon>
    </lineage>
</organism>
<name>A0A0J7MVG0_LASNI</name>
<gene>
    <name evidence="2" type="ORF">RF55_17706</name>
</gene>
<accession>A0A0J7MVG0</accession>
<proteinExistence type="predicted"/>